<proteinExistence type="predicted"/>
<name>A0A9Q8UVI2_PASFU</name>
<dbReference type="OMA" id="LMSGWEG"/>
<gene>
    <name evidence="1" type="ORF">CLAFUR5_13271</name>
</gene>
<dbReference type="AlphaFoldDB" id="A0A9Q8UVI2"/>
<dbReference type="GeneID" id="71993149"/>
<organism evidence="1 2">
    <name type="scientific">Passalora fulva</name>
    <name type="common">Tomato leaf mold</name>
    <name type="synonym">Cladosporium fulvum</name>
    <dbReference type="NCBI Taxonomy" id="5499"/>
    <lineage>
        <taxon>Eukaryota</taxon>
        <taxon>Fungi</taxon>
        <taxon>Dikarya</taxon>
        <taxon>Ascomycota</taxon>
        <taxon>Pezizomycotina</taxon>
        <taxon>Dothideomycetes</taxon>
        <taxon>Dothideomycetidae</taxon>
        <taxon>Mycosphaerellales</taxon>
        <taxon>Mycosphaerellaceae</taxon>
        <taxon>Fulvia</taxon>
    </lineage>
</organism>
<evidence type="ECO:0000313" key="1">
    <source>
        <dbReference type="EMBL" id="UJO24024.1"/>
    </source>
</evidence>
<dbReference type="KEGG" id="ffu:CLAFUR5_13271"/>
<dbReference type="EMBL" id="CP090173">
    <property type="protein sequence ID" value="UJO24024.1"/>
    <property type="molecule type" value="Genomic_DNA"/>
</dbReference>
<keyword evidence="2" id="KW-1185">Reference proteome</keyword>
<protein>
    <submittedName>
        <fullName evidence="1">Uncharacterized protein</fullName>
    </submittedName>
</protein>
<dbReference type="Proteomes" id="UP000756132">
    <property type="component" value="Chromosome 11"/>
</dbReference>
<evidence type="ECO:0000313" key="2">
    <source>
        <dbReference type="Proteomes" id="UP000756132"/>
    </source>
</evidence>
<accession>A0A9Q8UVI2</accession>
<reference evidence="1" key="1">
    <citation type="submission" date="2021-12" db="EMBL/GenBank/DDBJ databases">
        <authorList>
            <person name="Zaccaron A."/>
            <person name="Stergiopoulos I."/>
        </authorList>
    </citation>
    <scope>NUCLEOTIDE SEQUENCE</scope>
    <source>
        <strain evidence="1">Race5_Kim</strain>
    </source>
</reference>
<reference evidence="1" key="2">
    <citation type="journal article" date="2022" name="Microb. Genom.">
        <title>A chromosome-scale genome assembly of the tomato pathogen Cladosporium fulvum reveals a compartmentalized genome architecture and the presence of a dispensable chromosome.</title>
        <authorList>
            <person name="Zaccaron A.Z."/>
            <person name="Chen L.H."/>
            <person name="Samaras A."/>
            <person name="Stergiopoulos I."/>
        </authorList>
    </citation>
    <scope>NUCLEOTIDE SEQUENCE</scope>
    <source>
        <strain evidence="1">Race5_Kim</strain>
    </source>
</reference>
<sequence>MPRQRFNMSWWHGNDMPSHQEYEHMPGHDTPQQPWTALGLSDGAADMPLYQELPEERMTSARLHSRQHSSVPRSPREWEAVFLRDGRLVFETLQQTREIMVMPPEAPEPQRPIARVPLPTEPRRLAYTTRERSRNARTTRVPRWEPTYVPDYLLELCCGAESPSLTRCPYLSPEQLARFPPNRMLRYDNRSLILPDDYLHYAPRQSIAPYIFVLQLLNPYQLERVQSTVGGDILFAIEDGNAEYAMITMYKLERSVMALRDCALYVKHLHALKVLAAGYGLCNPYKGREYRMLMSGWEGYRRAGWSAAERRKAGIAQPMFWSMAPGEMDAWCHFPH</sequence>
<dbReference type="RefSeq" id="XP_047768390.1">
    <property type="nucleotide sequence ID" value="XM_047912419.1"/>
</dbReference>